<feature type="chain" id="PRO_5008674861" evidence="1">
    <location>
        <begin position="18"/>
        <end position="363"/>
    </location>
</feature>
<sequence>MHKTLALLTALPLAAFAAEENYFQDEDWELLCDNTGTCRVAGYHAGIVDNDHFMSLLFEREAGENAAVRGRIGLYADNWPKHGSAPNQGELMVDGKSLGSIALNEERIGSKVNKSNQGYDPAYGSLSAEQTEAVLKALDGGGKITFQADNETWTLSNLGATAALTKMDARQGRVNTPSALIRRGTNKKAVPQATKKPVIRAAAVPTTPPRVLKAGDSEYSALRTLLAQKAGEGCDKLDPANYDDGGPTVDITLYPLDNDNILAEAACLEGTYNESNYYALMSPDLKTFKGEVGDHTTSNAYSGGQIKGYQKGRSAGDCWTGKLYTWDGKTFAKTEDYFTGQCGKEFPGGAWMLYEYTSDTTTP</sequence>
<dbReference type="RefSeq" id="WP_079539715.1">
    <property type="nucleotide sequence ID" value="NZ_CAUQEP010000053.1"/>
</dbReference>
<dbReference type="Pfam" id="PF06674">
    <property type="entry name" value="DUF1176"/>
    <property type="match status" value="1"/>
</dbReference>
<feature type="signal peptide" evidence="1">
    <location>
        <begin position="1"/>
        <end position="17"/>
    </location>
</feature>
<keyword evidence="1" id="KW-0732">Signal</keyword>
<dbReference type="AlphaFoldDB" id="A0A1C3H2W7"/>
<dbReference type="Proteomes" id="UP000190837">
    <property type="component" value="Unassembled WGS sequence"/>
</dbReference>
<protein>
    <submittedName>
        <fullName evidence="2">DUF1176 domain-containing protein</fullName>
    </submittedName>
</protein>
<organism evidence="2 3">
    <name type="scientific">Cardiobacterium hominis</name>
    <dbReference type="NCBI Taxonomy" id="2718"/>
    <lineage>
        <taxon>Bacteria</taxon>
        <taxon>Pseudomonadati</taxon>
        <taxon>Pseudomonadota</taxon>
        <taxon>Gammaproteobacteria</taxon>
        <taxon>Cardiobacteriales</taxon>
        <taxon>Cardiobacteriaceae</taxon>
        <taxon>Cardiobacterium</taxon>
    </lineage>
</organism>
<gene>
    <name evidence="2" type="ORF">CHUV0807_0680</name>
</gene>
<evidence type="ECO:0000313" key="3">
    <source>
        <dbReference type="Proteomes" id="UP000190837"/>
    </source>
</evidence>
<evidence type="ECO:0000256" key="1">
    <source>
        <dbReference type="SAM" id="SignalP"/>
    </source>
</evidence>
<evidence type="ECO:0000313" key="2">
    <source>
        <dbReference type="EMBL" id="SAM60046.1"/>
    </source>
</evidence>
<dbReference type="EMBL" id="FKLO01000029">
    <property type="protein sequence ID" value="SAM60046.1"/>
    <property type="molecule type" value="Genomic_DNA"/>
</dbReference>
<dbReference type="InterPro" id="IPR009560">
    <property type="entry name" value="DUF1176"/>
</dbReference>
<proteinExistence type="predicted"/>
<accession>A0A1C3H2W7</accession>
<name>A0A1C3H2W7_9GAMM</name>
<reference evidence="3" key="1">
    <citation type="submission" date="2016-04" db="EMBL/GenBank/DDBJ databases">
        <authorList>
            <person name="Tagini F."/>
        </authorList>
    </citation>
    <scope>NUCLEOTIDE SEQUENCE [LARGE SCALE GENOMIC DNA]</scope>
    <source>
        <strain evidence="3">CHUV0807</strain>
    </source>
</reference>